<evidence type="ECO:0000313" key="10">
    <source>
        <dbReference type="EMBL" id="CAB4336703.1"/>
    </source>
</evidence>
<evidence type="ECO:0000313" key="15">
    <source>
        <dbReference type="EMBL" id="CAB5010369.1"/>
    </source>
</evidence>
<evidence type="ECO:0000313" key="14">
    <source>
        <dbReference type="EMBL" id="CAB4848032.1"/>
    </source>
</evidence>
<dbReference type="GO" id="GO:1903785">
    <property type="term" value="P:L-valine transmembrane transport"/>
    <property type="evidence" value="ECO:0007669"/>
    <property type="project" value="TreeGrafter"/>
</dbReference>
<keyword evidence="4" id="KW-1003">Cell membrane</keyword>
<dbReference type="Pfam" id="PF03591">
    <property type="entry name" value="AzlC"/>
    <property type="match status" value="1"/>
</dbReference>
<dbReference type="EMBL" id="CAESAI010000004">
    <property type="protein sequence ID" value="CAB4331969.1"/>
    <property type="molecule type" value="Genomic_DNA"/>
</dbReference>
<evidence type="ECO:0000313" key="9">
    <source>
        <dbReference type="EMBL" id="CAB4331969.1"/>
    </source>
</evidence>
<dbReference type="EMBL" id="CAEZZD010000010">
    <property type="protein sequence ID" value="CAB4740763.1"/>
    <property type="molecule type" value="Genomic_DNA"/>
</dbReference>
<evidence type="ECO:0000256" key="2">
    <source>
        <dbReference type="ARBA" id="ARBA00010735"/>
    </source>
</evidence>
<protein>
    <submittedName>
        <fullName evidence="16">Unannotated protein</fullName>
    </submittedName>
</protein>
<dbReference type="InterPro" id="IPR011606">
    <property type="entry name" value="Brnchd-chn_aa_trnsp_permease"/>
</dbReference>
<gene>
    <name evidence="11" type="ORF">UFOPK2648_01375</name>
    <name evidence="12" type="ORF">UFOPK2824_00132</name>
    <name evidence="13" type="ORF">UFOPK3037_01155</name>
    <name evidence="14" type="ORF">UFOPK3278_00720</name>
    <name evidence="9" type="ORF">UFOPK3406_00268</name>
    <name evidence="10" type="ORF">UFOPK3925_00643</name>
    <name evidence="15" type="ORF">UFOPK4097_00279</name>
    <name evidence="16" type="ORF">UFOPK4301_01028</name>
</gene>
<evidence type="ECO:0000313" key="16">
    <source>
        <dbReference type="EMBL" id="CAB5051980.1"/>
    </source>
</evidence>
<dbReference type="EMBL" id="CAFBPK010000003">
    <property type="protein sequence ID" value="CAB5010369.1"/>
    <property type="molecule type" value="Genomic_DNA"/>
</dbReference>
<reference evidence="16" key="1">
    <citation type="submission" date="2020-05" db="EMBL/GenBank/DDBJ databases">
        <authorList>
            <person name="Chiriac C."/>
            <person name="Salcher M."/>
            <person name="Ghai R."/>
            <person name="Kavagutti S V."/>
        </authorList>
    </citation>
    <scope>NUCLEOTIDE SEQUENCE</scope>
</reference>
<dbReference type="EMBL" id="CAFBQG010000137">
    <property type="protein sequence ID" value="CAB5051980.1"/>
    <property type="molecule type" value="Genomic_DNA"/>
</dbReference>
<organism evidence="16">
    <name type="scientific">freshwater metagenome</name>
    <dbReference type="NCBI Taxonomy" id="449393"/>
    <lineage>
        <taxon>unclassified sequences</taxon>
        <taxon>metagenomes</taxon>
        <taxon>ecological metagenomes</taxon>
    </lineage>
</organism>
<feature type="transmembrane region" description="Helical" evidence="8">
    <location>
        <begin position="165"/>
        <end position="183"/>
    </location>
</feature>
<keyword evidence="3" id="KW-0813">Transport</keyword>
<keyword evidence="5 8" id="KW-0812">Transmembrane</keyword>
<feature type="transmembrane region" description="Helical" evidence="8">
    <location>
        <begin position="64"/>
        <end position="84"/>
    </location>
</feature>
<evidence type="ECO:0000256" key="4">
    <source>
        <dbReference type="ARBA" id="ARBA00022475"/>
    </source>
</evidence>
<evidence type="ECO:0000313" key="11">
    <source>
        <dbReference type="EMBL" id="CAB4719924.1"/>
    </source>
</evidence>
<keyword evidence="7 8" id="KW-0472">Membrane</keyword>
<evidence type="ECO:0000313" key="12">
    <source>
        <dbReference type="EMBL" id="CAB4740763.1"/>
    </source>
</evidence>
<dbReference type="GO" id="GO:0005886">
    <property type="term" value="C:plasma membrane"/>
    <property type="evidence" value="ECO:0007669"/>
    <property type="project" value="UniProtKB-SubCell"/>
</dbReference>
<evidence type="ECO:0000256" key="5">
    <source>
        <dbReference type="ARBA" id="ARBA00022692"/>
    </source>
</evidence>
<feature type="transmembrane region" description="Helical" evidence="8">
    <location>
        <begin position="135"/>
        <end position="159"/>
    </location>
</feature>
<comment type="similarity">
    <text evidence="2">Belongs to the AzlC family.</text>
</comment>
<dbReference type="EMBL" id="CAFBIX010000024">
    <property type="protein sequence ID" value="CAB4848032.1"/>
    <property type="molecule type" value="Genomic_DNA"/>
</dbReference>
<proteinExistence type="inferred from homology"/>
<comment type="subcellular location">
    <subcellularLocation>
        <location evidence="1">Cell membrane</location>
        <topology evidence="1">Multi-pass membrane protein</topology>
    </subcellularLocation>
</comment>
<dbReference type="EMBL" id="CAESAD010000002">
    <property type="protein sequence ID" value="CAB4336703.1"/>
    <property type="molecule type" value="Genomic_DNA"/>
</dbReference>
<evidence type="ECO:0000256" key="8">
    <source>
        <dbReference type="SAM" id="Phobius"/>
    </source>
</evidence>
<feature type="transmembrane region" description="Helical" evidence="8">
    <location>
        <begin position="190"/>
        <end position="209"/>
    </location>
</feature>
<sequence length="234" mass="24098">MNEAAHDWIPARNEIVRNAASIGIAVAMYGVSFGALGTTTGLTIPQTMALSLLMFTGASQFTLVSTLASGGTALTAVVASWLMGTRNAAYSMRMTPILKAKGPGRLVAVQLTIDESTAMGLAQDEAAFEGRASRLAFWATGLSVYLLWNLATFIGAISVSSIGDPKSFGLDAAIAAGLFALVWPQIKSRIDLSVALGGALIALALTPFVSPGVPVLAAAIVSIIVGWVTGKQLS</sequence>
<accession>A0A6J7TFY2</accession>
<dbReference type="EMBL" id="CAEZYC010000120">
    <property type="protein sequence ID" value="CAB4719924.1"/>
    <property type="molecule type" value="Genomic_DNA"/>
</dbReference>
<evidence type="ECO:0000256" key="6">
    <source>
        <dbReference type="ARBA" id="ARBA00022989"/>
    </source>
</evidence>
<feature type="transmembrane region" description="Helical" evidence="8">
    <location>
        <begin position="20"/>
        <end position="44"/>
    </location>
</feature>
<evidence type="ECO:0000256" key="3">
    <source>
        <dbReference type="ARBA" id="ARBA00022448"/>
    </source>
</evidence>
<dbReference type="PANTHER" id="PTHR34979">
    <property type="entry name" value="INNER MEMBRANE PROTEIN YGAZ"/>
    <property type="match status" value="1"/>
</dbReference>
<evidence type="ECO:0000256" key="1">
    <source>
        <dbReference type="ARBA" id="ARBA00004651"/>
    </source>
</evidence>
<name>A0A6J7TFY2_9ZZZZ</name>
<keyword evidence="6 8" id="KW-1133">Transmembrane helix</keyword>
<dbReference type="EMBL" id="CAFAAO010000015">
    <property type="protein sequence ID" value="CAB4809004.1"/>
    <property type="molecule type" value="Genomic_DNA"/>
</dbReference>
<evidence type="ECO:0000256" key="7">
    <source>
        <dbReference type="ARBA" id="ARBA00023136"/>
    </source>
</evidence>
<evidence type="ECO:0000313" key="13">
    <source>
        <dbReference type="EMBL" id="CAB4809004.1"/>
    </source>
</evidence>
<dbReference type="AlphaFoldDB" id="A0A6J7TFY2"/>
<dbReference type="PANTHER" id="PTHR34979:SF1">
    <property type="entry name" value="INNER MEMBRANE PROTEIN YGAZ"/>
    <property type="match status" value="1"/>
</dbReference>